<dbReference type="EMBL" id="JBHSKJ010000050">
    <property type="protein sequence ID" value="MFC5150051.1"/>
    <property type="molecule type" value="Genomic_DNA"/>
</dbReference>
<evidence type="ECO:0000313" key="2">
    <source>
        <dbReference type="EMBL" id="MFC5150051.1"/>
    </source>
</evidence>
<protein>
    <submittedName>
        <fullName evidence="2">Uncharacterized protein</fullName>
    </submittedName>
</protein>
<organism evidence="2 3">
    <name type="scientific">Streptomyces aureoversilis</name>
    <dbReference type="NCBI Taxonomy" id="67277"/>
    <lineage>
        <taxon>Bacteria</taxon>
        <taxon>Bacillati</taxon>
        <taxon>Actinomycetota</taxon>
        <taxon>Actinomycetes</taxon>
        <taxon>Kitasatosporales</taxon>
        <taxon>Streptomycetaceae</taxon>
        <taxon>Streptomyces</taxon>
    </lineage>
</organism>
<reference evidence="3" key="1">
    <citation type="journal article" date="2019" name="Int. J. Syst. Evol. Microbiol.">
        <title>The Global Catalogue of Microorganisms (GCM) 10K type strain sequencing project: providing services to taxonomists for standard genome sequencing and annotation.</title>
        <authorList>
            <consortium name="The Broad Institute Genomics Platform"/>
            <consortium name="The Broad Institute Genome Sequencing Center for Infectious Disease"/>
            <person name="Wu L."/>
            <person name="Ma J."/>
        </authorList>
    </citation>
    <scope>NUCLEOTIDE SEQUENCE [LARGE SCALE GENOMIC DNA]</scope>
    <source>
        <strain evidence="3">CGMCC 4.1641</strain>
    </source>
</reference>
<dbReference type="RefSeq" id="WP_382051109.1">
    <property type="nucleotide sequence ID" value="NZ_JBHSKJ010000050.1"/>
</dbReference>
<proteinExistence type="predicted"/>
<name>A0ABW0AB91_9ACTN</name>
<dbReference type="Proteomes" id="UP001596222">
    <property type="component" value="Unassembled WGS sequence"/>
</dbReference>
<keyword evidence="3" id="KW-1185">Reference proteome</keyword>
<evidence type="ECO:0000313" key="3">
    <source>
        <dbReference type="Proteomes" id="UP001596222"/>
    </source>
</evidence>
<accession>A0ABW0AB91</accession>
<comment type="caution">
    <text evidence="2">The sequence shown here is derived from an EMBL/GenBank/DDBJ whole genome shotgun (WGS) entry which is preliminary data.</text>
</comment>
<feature type="compositionally biased region" description="Low complexity" evidence="1">
    <location>
        <begin position="46"/>
        <end position="67"/>
    </location>
</feature>
<feature type="region of interest" description="Disordered" evidence="1">
    <location>
        <begin position="45"/>
        <end position="69"/>
    </location>
</feature>
<evidence type="ECO:0000256" key="1">
    <source>
        <dbReference type="SAM" id="MobiDB-lite"/>
    </source>
</evidence>
<gene>
    <name evidence="2" type="ORF">ACFPP6_36195</name>
</gene>
<sequence length="177" mass="19258">MGVDLAEKLRVVPTLRDERLVAEAPVRLTVMDLMGARSFETVRLDPAPSATATNSPPSTVSRSSPTVGTASATGLLPGAHFGIAPFRPGCLWLMSVVDCQGMGLSVIIPRTGGLAEHIDEEPPRQRRRGRALHRRLSRVLGSAIKRLRGVRGMRRVYAEGPRSFRRATQSGCPVRKR</sequence>